<keyword evidence="2" id="KW-0677">Repeat</keyword>
<keyword evidence="1" id="KW-0433">Leucine-rich repeat</keyword>
<evidence type="ECO:0000259" key="4">
    <source>
        <dbReference type="Pfam" id="PF23598"/>
    </source>
</evidence>
<dbReference type="PANTHER" id="PTHR48051:SF1">
    <property type="entry name" value="RAS SUPPRESSOR PROTEIN 1"/>
    <property type="match status" value="1"/>
</dbReference>
<evidence type="ECO:0000256" key="2">
    <source>
        <dbReference type="ARBA" id="ARBA00022737"/>
    </source>
</evidence>
<evidence type="ECO:0000256" key="1">
    <source>
        <dbReference type="ARBA" id="ARBA00022614"/>
    </source>
</evidence>
<dbReference type="SUPFAM" id="SSF52075">
    <property type="entry name" value="Outer arm dynein light chain 1"/>
    <property type="match status" value="1"/>
</dbReference>
<evidence type="ECO:0000256" key="3">
    <source>
        <dbReference type="SAM" id="MobiDB-lite"/>
    </source>
</evidence>
<dbReference type="InterPro" id="IPR025875">
    <property type="entry name" value="Leu-rich_rpt_4"/>
</dbReference>
<dbReference type="Proteomes" id="UP001497525">
    <property type="component" value="Unassembled WGS sequence"/>
</dbReference>
<dbReference type="InterPro" id="IPR003591">
    <property type="entry name" value="Leu-rich_rpt_typical-subtyp"/>
</dbReference>
<feature type="compositionally biased region" description="Polar residues" evidence="3">
    <location>
        <begin position="786"/>
        <end position="801"/>
    </location>
</feature>
<organism evidence="5 6">
    <name type="scientific">Calicophoron daubneyi</name>
    <name type="common">Rumen fluke</name>
    <name type="synonym">Paramphistomum daubneyi</name>
    <dbReference type="NCBI Taxonomy" id="300641"/>
    <lineage>
        <taxon>Eukaryota</taxon>
        <taxon>Metazoa</taxon>
        <taxon>Spiralia</taxon>
        <taxon>Lophotrochozoa</taxon>
        <taxon>Platyhelminthes</taxon>
        <taxon>Trematoda</taxon>
        <taxon>Digenea</taxon>
        <taxon>Plagiorchiida</taxon>
        <taxon>Pronocephalata</taxon>
        <taxon>Paramphistomoidea</taxon>
        <taxon>Paramphistomidae</taxon>
        <taxon>Calicophoron</taxon>
    </lineage>
</organism>
<evidence type="ECO:0000313" key="6">
    <source>
        <dbReference type="Proteomes" id="UP001497525"/>
    </source>
</evidence>
<dbReference type="Gene3D" id="3.80.10.10">
    <property type="entry name" value="Ribonuclease Inhibitor"/>
    <property type="match status" value="6"/>
</dbReference>
<name>A0AAV2TBW4_CALDB</name>
<dbReference type="Pfam" id="PF13855">
    <property type="entry name" value="LRR_8"/>
    <property type="match status" value="3"/>
</dbReference>
<feature type="region of interest" description="Disordered" evidence="3">
    <location>
        <begin position="775"/>
        <end position="818"/>
    </location>
</feature>
<dbReference type="SMART" id="SM00365">
    <property type="entry name" value="LRR_SD22"/>
    <property type="match status" value="5"/>
</dbReference>
<proteinExistence type="predicted"/>
<dbReference type="PANTHER" id="PTHR48051">
    <property type="match status" value="1"/>
</dbReference>
<dbReference type="AlphaFoldDB" id="A0AAV2TBW4"/>
<feature type="domain" description="Disease resistance R13L4/SHOC-2-like LRR" evidence="4">
    <location>
        <begin position="157"/>
        <end position="265"/>
    </location>
</feature>
<dbReference type="SMART" id="SM00364">
    <property type="entry name" value="LRR_BAC"/>
    <property type="match status" value="12"/>
</dbReference>
<dbReference type="InterPro" id="IPR001611">
    <property type="entry name" value="Leu-rich_rpt"/>
</dbReference>
<evidence type="ECO:0000313" key="5">
    <source>
        <dbReference type="EMBL" id="CAL5133559.1"/>
    </source>
</evidence>
<dbReference type="EMBL" id="CAXLJL010000156">
    <property type="protein sequence ID" value="CAL5133559.1"/>
    <property type="molecule type" value="Genomic_DNA"/>
</dbReference>
<gene>
    <name evidence="5" type="ORF">CDAUBV1_LOCUS6829</name>
</gene>
<reference evidence="5" key="1">
    <citation type="submission" date="2024-06" db="EMBL/GenBank/DDBJ databases">
        <authorList>
            <person name="Liu X."/>
            <person name="Lenzi L."/>
            <person name="Haldenby T S."/>
            <person name="Uol C."/>
        </authorList>
    </citation>
    <scope>NUCLEOTIDE SEQUENCE</scope>
</reference>
<dbReference type="Pfam" id="PF12799">
    <property type="entry name" value="LRR_4"/>
    <property type="match status" value="1"/>
</dbReference>
<dbReference type="GO" id="GO:0005737">
    <property type="term" value="C:cytoplasm"/>
    <property type="evidence" value="ECO:0007669"/>
    <property type="project" value="TreeGrafter"/>
</dbReference>
<accession>A0AAV2TBW4</accession>
<dbReference type="SUPFAM" id="SSF52058">
    <property type="entry name" value="L domain-like"/>
    <property type="match status" value="2"/>
</dbReference>
<sequence>MDFCNGARYPYDDELDSTCINIKYDGKKCLILQDSDDTDVSEAVLACGDTQILLVHKYRATVLPSNIKKLSDLQILVVTSGSLSQFPSFHFSSSLTLLDLSENSLTELPPDIADLQSLKVISLARNQLREIPEEFYSLAQLQSVDLGENRLTELSSSIWKLKGLQVLTCSGNKLTELPEEITCLSHLQILRLSNNGLSYLPRLFSNLTSLLTLQLDGNSFDHIPAQITQCHTLTELSISHNAIEGRLPKEVGKLANLRTLNLESNQFTELGSEVENLKKLEYLNLSNNRIRSISFTLSMCRSLQELDMSGCYLYSLPEDFGLLKELMLLKISNNRIAEFPTEITGFPKMTGLIASRNQFSALPPWVCSLDNLVELELHHNKLSSLPSDFGRLSNTLRQLDLAHNTFNEFPMCICQPDSRLTYLCLDWNPLKSVPEEISYLGNLTHLSISNCSFLTALPSGLGSCTNLRMLRACHCSLRSLPKSFSKLNSLKYLDLSHNDFHGFPIVVCYFERLRVLLYDQQEGTPLVTREDPKGWFVRSGLLYPESTMEKPREDLESLPSLTEDPKSVSLDEALEMEWDEDLGLPPLIGRLSQLVHLSVQSNGLFILPDVFHLMNIRRLNLSHNRLRALPPHFHKVPHLTHLYLHDNKFEYLEDSFQHLTKLEVLTLVENPLLYPPSEVCSDRKVFPVFLYLQQQKAFEDSVLRLMCLEVVRSLPQESAISFLDKIGFSSSLIEMLEKEYPGGYNYSKRMRLAMEVWAGLSLEEEHEEFVRPNLEAPVLAPPPPSESLSHSVDTHSDSAPATLTKKPLGESEEFGEDVRHPCAPETQSVHSVPVDTTLLTSYPRTNILLKDAISGPKASPQRLLHVVYLLGLPELHRILSTLYFRSRLTRF</sequence>
<dbReference type="InterPro" id="IPR032675">
    <property type="entry name" value="LRR_dom_sf"/>
</dbReference>
<protein>
    <recommendedName>
        <fullName evidence="4">Disease resistance R13L4/SHOC-2-like LRR domain-containing protein</fullName>
    </recommendedName>
</protein>
<dbReference type="SMART" id="SM00369">
    <property type="entry name" value="LRR_TYP"/>
    <property type="match status" value="17"/>
</dbReference>
<comment type="caution">
    <text evidence="5">The sequence shown here is derived from an EMBL/GenBank/DDBJ whole genome shotgun (WGS) entry which is preliminary data.</text>
</comment>
<dbReference type="Pfam" id="PF00560">
    <property type="entry name" value="LRR_1"/>
    <property type="match status" value="1"/>
</dbReference>
<dbReference type="PROSITE" id="PS51450">
    <property type="entry name" value="LRR"/>
    <property type="match status" value="5"/>
</dbReference>
<dbReference type="InterPro" id="IPR050216">
    <property type="entry name" value="LRR_domain-containing"/>
</dbReference>
<dbReference type="InterPro" id="IPR055414">
    <property type="entry name" value="LRR_R13L4/SHOC2-like"/>
</dbReference>
<dbReference type="PRINTS" id="PR00019">
    <property type="entry name" value="LEURICHRPT"/>
</dbReference>
<dbReference type="Pfam" id="PF23598">
    <property type="entry name" value="LRR_14"/>
    <property type="match status" value="1"/>
</dbReference>